<dbReference type="InterPro" id="IPR038282">
    <property type="entry name" value="DUF2267_sf"/>
</dbReference>
<keyword evidence="2" id="KW-1185">Reference proteome</keyword>
<organism evidence="1 2">
    <name type="scientific">Natrinema ejinorense</name>
    <dbReference type="NCBI Taxonomy" id="373386"/>
    <lineage>
        <taxon>Archaea</taxon>
        <taxon>Methanobacteriati</taxon>
        <taxon>Methanobacteriota</taxon>
        <taxon>Stenosarchaea group</taxon>
        <taxon>Halobacteria</taxon>
        <taxon>Halobacteriales</taxon>
        <taxon>Natrialbaceae</taxon>
        <taxon>Natrinema</taxon>
    </lineage>
</organism>
<gene>
    <name evidence="1" type="ORF">CP557_10110</name>
</gene>
<dbReference type="OrthoDB" id="212282at2157"/>
<dbReference type="Pfam" id="PF10025">
    <property type="entry name" value="DUF2267"/>
    <property type="match status" value="1"/>
</dbReference>
<proteinExistence type="predicted"/>
<reference evidence="1 2" key="1">
    <citation type="submission" date="2017-09" db="EMBL/GenBank/DDBJ databases">
        <title>Genome sequences of Natrinema ejinorence JCM 13890T.</title>
        <authorList>
            <person name="Roh S.W."/>
            <person name="Kim Y.B."/>
            <person name="Kim J.Y."/>
        </authorList>
    </citation>
    <scope>NUCLEOTIDE SEQUENCE [LARGE SCALE GENOMIC DNA]</scope>
    <source>
        <strain evidence="1 2">JCM 13890</strain>
    </source>
</reference>
<protein>
    <recommendedName>
        <fullName evidence="3">DUF2267 domain-containing protein</fullName>
    </recommendedName>
</protein>
<sequence>MSTSYGDFIGEVQHRLEGGRQAEAVYRIKAVVDLVSGRVPGGELAHADAQLPEEFEELFEFVDLETKPWEAA</sequence>
<accession>A0A2A5QVG5</accession>
<name>A0A2A5QVG5_9EURY</name>
<dbReference type="EMBL" id="NXNI01000001">
    <property type="protein sequence ID" value="PCR90838.1"/>
    <property type="molecule type" value="Genomic_DNA"/>
</dbReference>
<dbReference type="AlphaFoldDB" id="A0A2A5QVG5"/>
<evidence type="ECO:0008006" key="3">
    <source>
        <dbReference type="Google" id="ProtNLM"/>
    </source>
</evidence>
<dbReference type="Gene3D" id="1.10.490.110">
    <property type="entry name" value="Uncharacterized conserved protein DUF2267"/>
    <property type="match status" value="1"/>
</dbReference>
<evidence type="ECO:0000313" key="2">
    <source>
        <dbReference type="Proteomes" id="UP000219689"/>
    </source>
</evidence>
<dbReference type="InterPro" id="IPR018727">
    <property type="entry name" value="DUF2267"/>
</dbReference>
<dbReference type="Proteomes" id="UP000219689">
    <property type="component" value="Unassembled WGS sequence"/>
</dbReference>
<dbReference type="RefSeq" id="WP_097379784.1">
    <property type="nucleotide sequence ID" value="NZ_NXNI01000001.1"/>
</dbReference>
<evidence type="ECO:0000313" key="1">
    <source>
        <dbReference type="EMBL" id="PCR90838.1"/>
    </source>
</evidence>
<comment type="caution">
    <text evidence="1">The sequence shown here is derived from an EMBL/GenBank/DDBJ whole genome shotgun (WGS) entry which is preliminary data.</text>
</comment>